<evidence type="ECO:0000313" key="2">
    <source>
        <dbReference type="EMBL" id="KAF7637931.1"/>
    </source>
</evidence>
<accession>A0A8S9ZXC4</accession>
<dbReference type="GO" id="GO:0071254">
    <property type="term" value="C:cytoplasmic U snRNP body"/>
    <property type="evidence" value="ECO:0007669"/>
    <property type="project" value="TreeGrafter"/>
</dbReference>
<dbReference type="SUPFAM" id="SSF50182">
    <property type="entry name" value="Sm-like ribonucleoproteins"/>
    <property type="match status" value="1"/>
</dbReference>
<dbReference type="InterPro" id="IPR001163">
    <property type="entry name" value="Sm_dom_euk/arc"/>
</dbReference>
<dbReference type="InterPro" id="IPR052840">
    <property type="entry name" value="U7_snRNA_Sm-like"/>
</dbReference>
<feature type="domain" description="Sm" evidence="1">
    <location>
        <begin position="7"/>
        <end position="76"/>
    </location>
</feature>
<proteinExistence type="predicted"/>
<reference evidence="2" key="1">
    <citation type="journal article" date="2020" name="Ecol. Evol.">
        <title>Genome structure and content of the rice root-knot nematode (Meloidogyne graminicola).</title>
        <authorList>
            <person name="Phan N.T."/>
            <person name="Danchin E.G.J."/>
            <person name="Klopp C."/>
            <person name="Perfus-Barbeoch L."/>
            <person name="Kozlowski D.K."/>
            <person name="Koutsovoulos G.D."/>
            <person name="Lopez-Roques C."/>
            <person name="Bouchez O."/>
            <person name="Zahm M."/>
            <person name="Besnard G."/>
            <person name="Bellafiore S."/>
        </authorList>
    </citation>
    <scope>NUCLEOTIDE SEQUENCE</scope>
    <source>
        <strain evidence="2">VN-18</strain>
    </source>
</reference>
<name>A0A8S9ZXC4_9BILA</name>
<keyword evidence="3" id="KW-1185">Reference proteome</keyword>
<dbReference type="Proteomes" id="UP000605970">
    <property type="component" value="Unassembled WGS sequence"/>
</dbReference>
<gene>
    <name evidence="2" type="ORF">Mgra_00002634</name>
</gene>
<dbReference type="Pfam" id="PF01423">
    <property type="entry name" value="LSM"/>
    <property type="match status" value="1"/>
</dbReference>
<protein>
    <submittedName>
        <fullName evidence="2">Sm domain-containing protein</fullName>
    </submittedName>
</protein>
<evidence type="ECO:0000259" key="1">
    <source>
        <dbReference type="SMART" id="SM00651"/>
    </source>
</evidence>
<dbReference type="GO" id="GO:0006398">
    <property type="term" value="P:mRNA 3'-end processing by stem-loop binding and cleavage"/>
    <property type="evidence" value="ECO:0007669"/>
    <property type="project" value="TreeGrafter"/>
</dbReference>
<comment type="caution">
    <text evidence="2">The sequence shown here is derived from an EMBL/GenBank/DDBJ whole genome shotgun (WGS) entry which is preliminary data.</text>
</comment>
<dbReference type="GO" id="GO:0071208">
    <property type="term" value="F:histone pre-mRNA DCP binding"/>
    <property type="evidence" value="ECO:0007669"/>
    <property type="project" value="TreeGrafter"/>
</dbReference>
<dbReference type="InterPro" id="IPR010920">
    <property type="entry name" value="LSM_dom_sf"/>
</dbReference>
<dbReference type="GO" id="GO:0071209">
    <property type="term" value="F:U7 snRNA binding"/>
    <property type="evidence" value="ECO:0007669"/>
    <property type="project" value="TreeGrafter"/>
</dbReference>
<dbReference type="GO" id="GO:0016604">
    <property type="term" value="C:nuclear body"/>
    <property type="evidence" value="ECO:0007669"/>
    <property type="project" value="TreeGrafter"/>
</dbReference>
<dbReference type="OrthoDB" id="10256176at2759"/>
<dbReference type="Gene3D" id="2.30.30.100">
    <property type="match status" value="1"/>
</dbReference>
<dbReference type="PANTHER" id="PTHR21196:SF1">
    <property type="entry name" value="U7 SNRNA-ASSOCIATED SM-LIKE PROTEIN LSM10"/>
    <property type="match status" value="1"/>
</dbReference>
<organism evidence="2 3">
    <name type="scientific">Meloidogyne graminicola</name>
    <dbReference type="NCBI Taxonomy" id="189291"/>
    <lineage>
        <taxon>Eukaryota</taxon>
        <taxon>Metazoa</taxon>
        <taxon>Ecdysozoa</taxon>
        <taxon>Nematoda</taxon>
        <taxon>Chromadorea</taxon>
        <taxon>Rhabditida</taxon>
        <taxon>Tylenchina</taxon>
        <taxon>Tylenchomorpha</taxon>
        <taxon>Tylenchoidea</taxon>
        <taxon>Meloidogynidae</taxon>
        <taxon>Meloidogyninae</taxon>
        <taxon>Meloidogyne</taxon>
    </lineage>
</organism>
<dbReference type="PANTHER" id="PTHR21196">
    <property type="entry name" value="U7 SNRNA-ASSOCIATED SM-LIKE PROTEIN LSM10"/>
    <property type="match status" value="1"/>
</dbReference>
<sequence length="93" mass="10783">MSITLGLFLQESLGSVVVIELKDETAIEGKIVFAEPKSLNIELSDIVVYRRGIKKIRPVFLQTLFIKGRYIRFIHFEDYQSVLNLLKKSLRKK</sequence>
<dbReference type="EMBL" id="JABEBT010000016">
    <property type="protein sequence ID" value="KAF7637931.1"/>
    <property type="molecule type" value="Genomic_DNA"/>
</dbReference>
<dbReference type="AlphaFoldDB" id="A0A8S9ZXC4"/>
<evidence type="ECO:0000313" key="3">
    <source>
        <dbReference type="Proteomes" id="UP000605970"/>
    </source>
</evidence>
<dbReference type="SMART" id="SM00651">
    <property type="entry name" value="Sm"/>
    <property type="match status" value="1"/>
</dbReference>